<keyword evidence="2" id="KW-1185">Reference proteome</keyword>
<feature type="non-terminal residue" evidence="1">
    <location>
        <position position="1"/>
    </location>
</feature>
<comment type="caution">
    <text evidence="1">The sequence shown here is derived from an EMBL/GenBank/DDBJ whole genome shotgun (WGS) entry which is preliminary data.</text>
</comment>
<name>A0A939JIK9_9ACTN</name>
<accession>A0A939JIK9</accession>
<dbReference type="AlphaFoldDB" id="A0A939JIK9"/>
<protein>
    <submittedName>
        <fullName evidence="1">Uncharacterized protein</fullName>
    </submittedName>
</protein>
<sequence>GSGVSAAEAARRAGFRPVVPAELGAPDVISVAAAPAGRWVVSLCWRGTDGRTVRLDEFPSQLDVGFSKQVSQMPEWPALADGSTGLWFAQPHVLRLRLADAQGRWVPVARPAGPTLLWTRGTTMTLRLEGIDSSDRAVAIANSAR</sequence>
<evidence type="ECO:0000313" key="1">
    <source>
        <dbReference type="EMBL" id="MBO0517411.1"/>
    </source>
</evidence>
<evidence type="ECO:0000313" key="2">
    <source>
        <dbReference type="Proteomes" id="UP000664167"/>
    </source>
</evidence>
<gene>
    <name evidence="1" type="ORF">J0695_37485</name>
</gene>
<dbReference type="EMBL" id="JAFLRJ010000611">
    <property type="protein sequence ID" value="MBO0517411.1"/>
    <property type="molecule type" value="Genomic_DNA"/>
</dbReference>
<proteinExistence type="predicted"/>
<dbReference type="Proteomes" id="UP000664167">
    <property type="component" value="Unassembled WGS sequence"/>
</dbReference>
<reference evidence="1" key="1">
    <citation type="submission" date="2021-03" db="EMBL/GenBank/DDBJ databases">
        <title>Streptomyces poriferae sp. nov., a novel marine sponge-derived Actinobacteria species with anti-MRSA activity.</title>
        <authorList>
            <person name="Sandoval-Powers M."/>
            <person name="Kralova S."/>
            <person name="Nguyen G.-S."/>
            <person name="Fawwal D."/>
            <person name="Degnes K."/>
            <person name="Klinkenberg G."/>
            <person name="Sletta H."/>
            <person name="Wentzel A."/>
            <person name="Liles M.R."/>
        </authorList>
    </citation>
    <scope>NUCLEOTIDE SEQUENCE</scope>
    <source>
        <strain evidence="1">DSM 41794</strain>
    </source>
</reference>
<organism evidence="1 2">
    <name type="scientific">Streptomyces beijiangensis</name>
    <dbReference type="NCBI Taxonomy" id="163361"/>
    <lineage>
        <taxon>Bacteria</taxon>
        <taxon>Bacillati</taxon>
        <taxon>Actinomycetota</taxon>
        <taxon>Actinomycetes</taxon>
        <taxon>Kitasatosporales</taxon>
        <taxon>Streptomycetaceae</taxon>
        <taxon>Streptomyces</taxon>
    </lineage>
</organism>